<dbReference type="Gene3D" id="3.30.70.1290">
    <property type="entry name" value="Transposase IS200-like"/>
    <property type="match status" value="1"/>
</dbReference>
<dbReference type="PANTHER" id="PTHR33360:SF2">
    <property type="entry name" value="TRANSPOSASE FOR INSERTION SEQUENCE ELEMENT IS200"/>
    <property type="match status" value="1"/>
</dbReference>
<feature type="domain" description="Transposase IS200-like" evidence="1">
    <location>
        <begin position="14"/>
        <end position="131"/>
    </location>
</feature>
<protein>
    <submittedName>
        <fullName evidence="2">Transposase</fullName>
    </submittedName>
</protein>
<proteinExistence type="predicted"/>
<accession>E0WIJ7</accession>
<name>E0WIJ7_HELPX</name>
<dbReference type="AlphaFoldDB" id="E0WIJ7"/>
<dbReference type="NCBIfam" id="NF033573">
    <property type="entry name" value="transpos_IS200"/>
    <property type="match status" value="1"/>
</dbReference>
<dbReference type="InterPro" id="IPR036515">
    <property type="entry name" value="Transposase_17_sf"/>
</dbReference>
<sequence length="157" mass="18363">MSDAVLYKNNHNIVYSCKYHIVWCPKYRRKVLVGAVELRLKEIIQEVAKELRVEIIEMQTDKDHIHILADVDPSFGVMKFIKTAKGRSSKVLRQEFNHLKTKLPTLWTNSCFISTVGGVPLNVVKQYIENQQNSNRPKQKEKWKNYVDNLQTKALHQ</sequence>
<dbReference type="GO" id="GO:0006313">
    <property type="term" value="P:DNA transposition"/>
    <property type="evidence" value="ECO:0007669"/>
    <property type="project" value="InterPro"/>
</dbReference>
<dbReference type="PANTHER" id="PTHR33360">
    <property type="entry name" value="TRANSPOSASE FOR INSERTION SEQUENCE ELEMENT IS200"/>
    <property type="match status" value="1"/>
</dbReference>
<dbReference type="EMBL" id="FR666835">
    <property type="protein sequence ID" value="CBV36168.1"/>
    <property type="molecule type" value="Genomic_DNA"/>
</dbReference>
<evidence type="ECO:0000313" key="2">
    <source>
        <dbReference type="EMBL" id="CBV36168.1"/>
    </source>
</evidence>
<evidence type="ECO:0000259" key="1">
    <source>
        <dbReference type="SMART" id="SM01321"/>
    </source>
</evidence>
<dbReference type="Pfam" id="PF01797">
    <property type="entry name" value="Y1_Tnp"/>
    <property type="match status" value="1"/>
</dbReference>
<dbReference type="InterPro" id="IPR002686">
    <property type="entry name" value="Transposase_17"/>
</dbReference>
<dbReference type="SUPFAM" id="SSF143422">
    <property type="entry name" value="Transposase IS200-like"/>
    <property type="match status" value="1"/>
</dbReference>
<dbReference type="SMART" id="SM01321">
    <property type="entry name" value="Y1_Tnp"/>
    <property type="match status" value="1"/>
</dbReference>
<gene>
    <name evidence="2" type="ORF">IS608</name>
</gene>
<reference evidence="2" key="1">
    <citation type="journal article" date="2010" name="PLoS Genet.">
        <title>A global overview of the genetic and functional diversity in the Helicobacter pylori cag pathogenicity island.</title>
        <authorList>
            <person name="Olbermann P."/>
            <person name="Josenhans C."/>
            <person name="Moodley Y."/>
            <person name="Uhr M."/>
            <person name="Stamer C."/>
            <person name="Vauterin M."/>
            <person name="Suerbaum S."/>
            <person name="Achtman M."/>
            <person name="Linz B."/>
        </authorList>
    </citation>
    <scope>NUCLEOTIDE SEQUENCE</scope>
    <source>
        <strain evidence="2">HUI1769</strain>
    </source>
</reference>
<dbReference type="GO" id="GO:0003677">
    <property type="term" value="F:DNA binding"/>
    <property type="evidence" value="ECO:0007669"/>
    <property type="project" value="InterPro"/>
</dbReference>
<organism evidence="2">
    <name type="scientific">Helicobacter pylori</name>
    <name type="common">Campylobacter pylori</name>
    <dbReference type="NCBI Taxonomy" id="210"/>
    <lineage>
        <taxon>Bacteria</taxon>
        <taxon>Pseudomonadati</taxon>
        <taxon>Campylobacterota</taxon>
        <taxon>Epsilonproteobacteria</taxon>
        <taxon>Campylobacterales</taxon>
        <taxon>Helicobacteraceae</taxon>
        <taxon>Helicobacter</taxon>
    </lineage>
</organism>
<dbReference type="GO" id="GO:0004803">
    <property type="term" value="F:transposase activity"/>
    <property type="evidence" value="ECO:0007669"/>
    <property type="project" value="InterPro"/>
</dbReference>